<dbReference type="PANTHER" id="PTHR38589:SF1">
    <property type="entry name" value="BLR0621 PROTEIN"/>
    <property type="match status" value="1"/>
</dbReference>
<gene>
    <name evidence="3" type="ORF">EDB95_4259</name>
</gene>
<protein>
    <submittedName>
        <fullName evidence="3">L,D-peptidoglycan transpeptidase YkuD (ErfK/YbiS/YcfS/YnhG family)</fullName>
    </submittedName>
</protein>
<dbReference type="AlphaFoldDB" id="A0A4R8DGD2"/>
<evidence type="ECO:0000313" key="4">
    <source>
        <dbReference type="Proteomes" id="UP000294498"/>
    </source>
</evidence>
<accession>A0A4R8DGD2</accession>
<evidence type="ECO:0000256" key="1">
    <source>
        <dbReference type="SAM" id="SignalP"/>
    </source>
</evidence>
<feature type="chain" id="PRO_5020299244" evidence="1">
    <location>
        <begin position="20"/>
        <end position="238"/>
    </location>
</feature>
<sequence>MRKSILGLTCLLWASVSWAQLSRSQQVLVVVTDGWNSVDGTMYGFEKHKGHWKECFHHPVVVGSAGMGLGEALPIEGAPVKQEGDNRSPAGIFSIGTAFGYARRASWIKNPYVCAADTLVCVDDIHSRYYNSLLLKDSASTDYHSFEYMHRQDTLYRWGLFVNYNADKPVPGKGSCIFLHIWRSAGKGTAGCTAMQESDLLYLLHWIRARKHPLLVQMPKEEYERMREQNDLPFPLQG</sequence>
<reference evidence="3 4" key="1">
    <citation type="submission" date="2019-03" db="EMBL/GenBank/DDBJ databases">
        <title>Genomic Encyclopedia of Type Strains, Phase IV (KMG-IV): sequencing the most valuable type-strain genomes for metagenomic binning, comparative biology and taxonomic classification.</title>
        <authorList>
            <person name="Goeker M."/>
        </authorList>
    </citation>
    <scope>NUCLEOTIDE SEQUENCE [LARGE SCALE GENOMIC DNA]</scope>
    <source>
        <strain evidence="3 4">DSM 100059</strain>
    </source>
</reference>
<organism evidence="3 4">
    <name type="scientific">Dinghuibacter silviterrae</name>
    <dbReference type="NCBI Taxonomy" id="1539049"/>
    <lineage>
        <taxon>Bacteria</taxon>
        <taxon>Pseudomonadati</taxon>
        <taxon>Bacteroidota</taxon>
        <taxon>Chitinophagia</taxon>
        <taxon>Chitinophagales</taxon>
        <taxon>Chitinophagaceae</taxon>
        <taxon>Dinghuibacter</taxon>
    </lineage>
</organism>
<evidence type="ECO:0000259" key="2">
    <source>
        <dbReference type="Pfam" id="PF03734"/>
    </source>
</evidence>
<dbReference type="PANTHER" id="PTHR38589">
    <property type="entry name" value="BLR0621 PROTEIN"/>
    <property type="match status" value="1"/>
</dbReference>
<feature type="signal peptide" evidence="1">
    <location>
        <begin position="1"/>
        <end position="19"/>
    </location>
</feature>
<dbReference type="Proteomes" id="UP000294498">
    <property type="component" value="Unassembled WGS sequence"/>
</dbReference>
<dbReference type="OrthoDB" id="186490at2"/>
<dbReference type="InterPro" id="IPR005490">
    <property type="entry name" value="LD_TPept_cat_dom"/>
</dbReference>
<keyword evidence="1" id="KW-0732">Signal</keyword>
<dbReference type="GO" id="GO:0016740">
    <property type="term" value="F:transferase activity"/>
    <property type="evidence" value="ECO:0007669"/>
    <property type="project" value="InterPro"/>
</dbReference>
<evidence type="ECO:0000313" key="3">
    <source>
        <dbReference type="EMBL" id="TDW96428.1"/>
    </source>
</evidence>
<feature type="domain" description="L,D-TPase catalytic" evidence="2">
    <location>
        <begin position="56"/>
        <end position="209"/>
    </location>
</feature>
<dbReference type="RefSeq" id="WP_133996849.1">
    <property type="nucleotide sequence ID" value="NZ_SODV01000002.1"/>
</dbReference>
<comment type="caution">
    <text evidence="3">The sequence shown here is derived from an EMBL/GenBank/DDBJ whole genome shotgun (WGS) entry which is preliminary data.</text>
</comment>
<dbReference type="EMBL" id="SODV01000002">
    <property type="protein sequence ID" value="TDW96428.1"/>
    <property type="molecule type" value="Genomic_DNA"/>
</dbReference>
<name>A0A4R8DGD2_9BACT</name>
<keyword evidence="4" id="KW-1185">Reference proteome</keyword>
<proteinExistence type="predicted"/>
<dbReference type="Pfam" id="PF03734">
    <property type="entry name" value="YkuD"/>
    <property type="match status" value="1"/>
</dbReference>